<protein>
    <recommendedName>
        <fullName evidence="3">Bacteriophage Mu GpT domain-containing protein</fullName>
    </recommendedName>
</protein>
<dbReference type="EMBL" id="PIUK01000027">
    <property type="protein sequence ID" value="MBY6275496.1"/>
    <property type="molecule type" value="Genomic_DNA"/>
</dbReference>
<dbReference type="AlphaFoldDB" id="A0A953LGR3"/>
<evidence type="ECO:0000313" key="1">
    <source>
        <dbReference type="EMBL" id="MBY6275496.1"/>
    </source>
</evidence>
<reference evidence="1" key="1">
    <citation type="submission" date="2017-11" db="EMBL/GenBank/DDBJ databases">
        <title>Three new genomes from thermophilic consortium.</title>
        <authorList>
            <person name="Quaggio R."/>
            <person name="Amgarten D."/>
            <person name="Setubal J.C."/>
        </authorList>
    </citation>
    <scope>NUCLEOTIDE SEQUENCE</scope>
    <source>
        <strain evidence="1">ZCTH01-B2</strain>
    </source>
</reference>
<dbReference type="Proteomes" id="UP000732377">
    <property type="component" value="Unassembled WGS sequence"/>
</dbReference>
<name>A0A953LGR3_SYMTR</name>
<dbReference type="Pfam" id="PF25209">
    <property type="entry name" value="Phage_capsid_4"/>
    <property type="match status" value="1"/>
</dbReference>
<gene>
    <name evidence="1" type="ORF">CWE10_04630</name>
</gene>
<accession>A0A953LGR3</accession>
<evidence type="ECO:0000313" key="2">
    <source>
        <dbReference type="Proteomes" id="UP000732377"/>
    </source>
</evidence>
<proteinExistence type="predicted"/>
<comment type="caution">
    <text evidence="1">The sequence shown here is derived from an EMBL/GenBank/DDBJ whole genome shotgun (WGS) entry which is preliminary data.</text>
</comment>
<organism evidence="1 2">
    <name type="scientific">Symbiobacterium thermophilum</name>
    <dbReference type="NCBI Taxonomy" id="2734"/>
    <lineage>
        <taxon>Bacteria</taxon>
        <taxon>Bacillati</taxon>
        <taxon>Bacillota</taxon>
        <taxon>Clostridia</taxon>
        <taxon>Eubacteriales</taxon>
        <taxon>Symbiobacteriaceae</taxon>
        <taxon>Symbiobacterium</taxon>
    </lineage>
</organism>
<evidence type="ECO:0008006" key="3">
    <source>
        <dbReference type="Google" id="ProtNLM"/>
    </source>
</evidence>
<sequence length="280" mass="31791">MAIMRSEAWAELLEPILFDVFTNHTAKLPDYRSKIFNVLSSKKAVETALGRGSIGMMQEWTSTGRKVHYDEIQKGFKVVFEHKKYSNGIEIDRDLVDDDQYDEIISMAQDLSFSAYYTQQYHAASVFNNAFDTGHLGGDGKPLCAVDHPLVPGGTVTIKNAGDYDLTADNLEKVRTEIAGWTDDRGNIIPSNFDTLLVPPALRKAALVIADSDKEPETDKNNVNIWKGRVQVIEWPMLTDPTVWFFIDSQRAKRDLIWWNRRVPKLERDTPAFDFDTEVA</sequence>
<dbReference type="RefSeq" id="WP_273378382.1">
    <property type="nucleotide sequence ID" value="NZ_PIUK01000027.1"/>
</dbReference>